<accession>A0A917KTU2</accession>
<reference evidence="1" key="2">
    <citation type="submission" date="2020-09" db="EMBL/GenBank/DDBJ databases">
        <authorList>
            <person name="Sun Q."/>
            <person name="Ohkuma M."/>
        </authorList>
    </citation>
    <scope>NUCLEOTIDE SEQUENCE</scope>
    <source>
        <strain evidence="1">JCM 3086</strain>
    </source>
</reference>
<gene>
    <name evidence="1" type="ORF">GCM10010121_043430</name>
</gene>
<dbReference type="AlphaFoldDB" id="A0A917KTU2"/>
<evidence type="ECO:0000313" key="1">
    <source>
        <dbReference type="EMBL" id="GGJ27475.1"/>
    </source>
</evidence>
<keyword evidence="2" id="KW-1185">Reference proteome</keyword>
<dbReference type="Proteomes" id="UP000657574">
    <property type="component" value="Unassembled WGS sequence"/>
</dbReference>
<name>A0A917KTU2_9ACTN</name>
<sequence>MCSLSASPVPTPRRKRPPVITAQVAAACATTAGWIRTVGHVTAVSMGRETASESAPITDQTNGLWPWESFHGW</sequence>
<reference evidence="1" key="1">
    <citation type="journal article" date="2014" name="Int. J. Syst. Evol. Microbiol.">
        <title>Complete genome sequence of Corynebacterium casei LMG S-19264T (=DSM 44701T), isolated from a smear-ripened cheese.</title>
        <authorList>
            <consortium name="US DOE Joint Genome Institute (JGI-PGF)"/>
            <person name="Walter F."/>
            <person name="Albersmeier A."/>
            <person name="Kalinowski J."/>
            <person name="Ruckert C."/>
        </authorList>
    </citation>
    <scope>NUCLEOTIDE SEQUENCE</scope>
    <source>
        <strain evidence="1">JCM 3086</strain>
    </source>
</reference>
<protein>
    <submittedName>
        <fullName evidence="1">Uncharacterized protein</fullName>
    </submittedName>
</protein>
<proteinExistence type="predicted"/>
<dbReference type="EMBL" id="BMQA01000013">
    <property type="protein sequence ID" value="GGJ27475.1"/>
    <property type="molecule type" value="Genomic_DNA"/>
</dbReference>
<organism evidence="1 2">
    <name type="scientific">Streptomyces brasiliensis</name>
    <dbReference type="NCBI Taxonomy" id="1954"/>
    <lineage>
        <taxon>Bacteria</taxon>
        <taxon>Bacillati</taxon>
        <taxon>Actinomycetota</taxon>
        <taxon>Actinomycetes</taxon>
        <taxon>Kitasatosporales</taxon>
        <taxon>Streptomycetaceae</taxon>
        <taxon>Streptomyces</taxon>
    </lineage>
</organism>
<comment type="caution">
    <text evidence="1">The sequence shown here is derived from an EMBL/GenBank/DDBJ whole genome shotgun (WGS) entry which is preliminary data.</text>
</comment>
<evidence type="ECO:0000313" key="2">
    <source>
        <dbReference type="Proteomes" id="UP000657574"/>
    </source>
</evidence>